<gene>
    <name evidence="1" type="ORF">AFUS01_LOCUS35490</name>
</gene>
<evidence type="ECO:0000313" key="2">
    <source>
        <dbReference type="Proteomes" id="UP000708208"/>
    </source>
</evidence>
<dbReference type="EMBL" id="CAJVCH010536005">
    <property type="protein sequence ID" value="CAG7825376.1"/>
    <property type="molecule type" value="Genomic_DNA"/>
</dbReference>
<accession>A0A8J2L170</accession>
<organism evidence="1 2">
    <name type="scientific">Allacma fusca</name>
    <dbReference type="NCBI Taxonomy" id="39272"/>
    <lineage>
        <taxon>Eukaryota</taxon>
        <taxon>Metazoa</taxon>
        <taxon>Ecdysozoa</taxon>
        <taxon>Arthropoda</taxon>
        <taxon>Hexapoda</taxon>
        <taxon>Collembola</taxon>
        <taxon>Symphypleona</taxon>
        <taxon>Sminthuridae</taxon>
        <taxon>Allacma</taxon>
    </lineage>
</organism>
<keyword evidence="2" id="KW-1185">Reference proteome</keyword>
<comment type="caution">
    <text evidence="1">The sequence shown here is derived from an EMBL/GenBank/DDBJ whole genome shotgun (WGS) entry which is preliminary data.</text>
</comment>
<reference evidence="1" key="1">
    <citation type="submission" date="2021-06" db="EMBL/GenBank/DDBJ databases">
        <authorList>
            <person name="Hodson N. C."/>
            <person name="Mongue J. A."/>
            <person name="Jaron S. K."/>
        </authorList>
    </citation>
    <scope>NUCLEOTIDE SEQUENCE</scope>
</reference>
<dbReference type="Proteomes" id="UP000708208">
    <property type="component" value="Unassembled WGS sequence"/>
</dbReference>
<feature type="non-terminal residue" evidence="1">
    <location>
        <position position="43"/>
    </location>
</feature>
<name>A0A8J2L170_9HEXA</name>
<protein>
    <submittedName>
        <fullName evidence="1">Uncharacterized protein</fullName>
    </submittedName>
</protein>
<dbReference type="AlphaFoldDB" id="A0A8J2L170"/>
<sequence length="43" mass="4720">EILAGSDIIFAKFDVFVNGSDPSPHLKKGQQIELPTVVLFVLH</sequence>
<evidence type="ECO:0000313" key="1">
    <source>
        <dbReference type="EMBL" id="CAG7825376.1"/>
    </source>
</evidence>
<proteinExistence type="predicted"/>
<feature type="non-terminal residue" evidence="1">
    <location>
        <position position="1"/>
    </location>
</feature>